<dbReference type="EC" id="2.4.1.-" evidence="10"/>
<evidence type="ECO:0000256" key="8">
    <source>
        <dbReference type="ARBA" id="ARBA00023034"/>
    </source>
</evidence>
<proteinExistence type="inferred from homology"/>
<dbReference type="GO" id="GO:0006493">
    <property type="term" value="P:protein O-linked glycosylation"/>
    <property type="evidence" value="ECO:0007669"/>
    <property type="project" value="TreeGrafter"/>
</dbReference>
<dbReference type="Gene3D" id="3.90.550.50">
    <property type="match status" value="1"/>
</dbReference>
<evidence type="ECO:0000256" key="7">
    <source>
        <dbReference type="ARBA" id="ARBA00022989"/>
    </source>
</evidence>
<accession>A0A1B0DQ43</accession>
<evidence type="ECO:0000313" key="11">
    <source>
        <dbReference type="EnsemblMetazoa" id="PPAI010633-PA"/>
    </source>
</evidence>
<keyword evidence="4" id="KW-0808">Transferase</keyword>
<keyword evidence="12" id="KW-1185">Reference proteome</keyword>
<dbReference type="InterPro" id="IPR002659">
    <property type="entry name" value="Glyco_trans_31"/>
</dbReference>
<evidence type="ECO:0000256" key="1">
    <source>
        <dbReference type="ARBA" id="ARBA00004323"/>
    </source>
</evidence>
<evidence type="ECO:0000256" key="5">
    <source>
        <dbReference type="ARBA" id="ARBA00022692"/>
    </source>
</evidence>
<evidence type="ECO:0000256" key="2">
    <source>
        <dbReference type="ARBA" id="ARBA00008661"/>
    </source>
</evidence>
<dbReference type="GO" id="GO:0000139">
    <property type="term" value="C:Golgi membrane"/>
    <property type="evidence" value="ECO:0007669"/>
    <property type="project" value="UniProtKB-SubCell"/>
</dbReference>
<keyword evidence="8 10" id="KW-0333">Golgi apparatus</keyword>
<evidence type="ECO:0000256" key="4">
    <source>
        <dbReference type="ARBA" id="ARBA00022679"/>
    </source>
</evidence>
<dbReference type="EnsemblMetazoa" id="PPAI010633-RA">
    <property type="protein sequence ID" value="PPAI010633-PA"/>
    <property type="gene ID" value="PPAI010633"/>
</dbReference>
<evidence type="ECO:0000256" key="3">
    <source>
        <dbReference type="ARBA" id="ARBA00022676"/>
    </source>
</evidence>
<dbReference type="EMBL" id="AJVK01018848">
    <property type="status" value="NOT_ANNOTATED_CDS"/>
    <property type="molecule type" value="Genomic_DNA"/>
</dbReference>
<comment type="similarity">
    <text evidence="2 10">Belongs to the glycosyltransferase 31 family.</text>
</comment>
<dbReference type="PANTHER" id="PTHR11214">
    <property type="entry name" value="BETA-1,3-N-ACETYLGLUCOSAMINYLTRANSFERASE"/>
    <property type="match status" value="1"/>
</dbReference>
<keyword evidence="5" id="KW-0812">Transmembrane</keyword>
<keyword evidence="9" id="KW-0472">Membrane</keyword>
<dbReference type="GO" id="GO:0016758">
    <property type="term" value="F:hexosyltransferase activity"/>
    <property type="evidence" value="ECO:0007669"/>
    <property type="project" value="InterPro"/>
</dbReference>
<organism evidence="11 12">
    <name type="scientific">Phlebotomus papatasi</name>
    <name type="common">Sandfly</name>
    <dbReference type="NCBI Taxonomy" id="29031"/>
    <lineage>
        <taxon>Eukaryota</taxon>
        <taxon>Metazoa</taxon>
        <taxon>Ecdysozoa</taxon>
        <taxon>Arthropoda</taxon>
        <taxon>Hexapoda</taxon>
        <taxon>Insecta</taxon>
        <taxon>Pterygota</taxon>
        <taxon>Neoptera</taxon>
        <taxon>Endopterygota</taxon>
        <taxon>Diptera</taxon>
        <taxon>Nematocera</taxon>
        <taxon>Psychodoidea</taxon>
        <taxon>Psychodidae</taxon>
        <taxon>Phlebotomus</taxon>
        <taxon>Phlebotomus</taxon>
    </lineage>
</organism>
<dbReference type="AlphaFoldDB" id="A0A1B0DQ43"/>
<evidence type="ECO:0000256" key="6">
    <source>
        <dbReference type="ARBA" id="ARBA00022968"/>
    </source>
</evidence>
<keyword evidence="3 10" id="KW-0328">Glycosyltransferase</keyword>
<comment type="subcellular location">
    <subcellularLocation>
        <location evidence="1 10">Golgi apparatus membrane</location>
        <topology evidence="1 10">Single-pass type II membrane protein</topology>
    </subcellularLocation>
</comment>
<dbReference type="Pfam" id="PF01762">
    <property type="entry name" value="Galactosyl_T"/>
    <property type="match status" value="1"/>
</dbReference>
<protein>
    <recommendedName>
        <fullName evidence="10">Hexosyltransferase</fullName>
        <ecNumber evidence="10">2.4.1.-</ecNumber>
    </recommendedName>
</protein>
<name>A0A1B0DQ43_PHLPP</name>
<reference evidence="11" key="1">
    <citation type="submission" date="2022-08" db="UniProtKB">
        <authorList>
            <consortium name="EnsemblMetazoa"/>
        </authorList>
    </citation>
    <scope>IDENTIFICATION</scope>
    <source>
        <strain evidence="11">Israel</strain>
    </source>
</reference>
<keyword evidence="7" id="KW-1133">Transmembrane helix</keyword>
<dbReference type="Proteomes" id="UP000092462">
    <property type="component" value="Unassembled WGS sequence"/>
</dbReference>
<evidence type="ECO:0000256" key="9">
    <source>
        <dbReference type="ARBA" id="ARBA00023136"/>
    </source>
</evidence>
<evidence type="ECO:0000313" key="12">
    <source>
        <dbReference type="Proteomes" id="UP000092462"/>
    </source>
</evidence>
<dbReference type="VEuPathDB" id="VectorBase:PPAI010633"/>
<dbReference type="PANTHER" id="PTHR11214:SF376">
    <property type="entry name" value="HEXOSYLTRANSFERASE"/>
    <property type="match status" value="1"/>
</dbReference>
<evidence type="ECO:0000256" key="10">
    <source>
        <dbReference type="RuleBase" id="RU363063"/>
    </source>
</evidence>
<sequence>MKKALKRLIVGVVALVLIICIWQHHQTVKISSKYLLNITNFRYIIDQKSCQRLKIHPLALIVVHSAPGNAQKRRVIRETWGSFTGDTMRVIFLLGTTHPTQQMALQDEARLHGDLLQGNFIDDYRNLTYKHTMGLLWSSRECPEAEFVIKVVDDDVFVNSPALLGFLAGTPIRDIQCTHLLSNPVIRNVNSPWYVSPEEFANATYPRYCSGCGIIYPRNVIGSLLRAVNRLKFFWIDDVFVSGIAREMAGVAINEIDNKVLQTPLAEEIASGNANDSLLDQFLYSNEVAERVLRTLWHKSQLRTLN</sequence>
<dbReference type="VEuPathDB" id="VectorBase:PPAPM1_011209"/>
<keyword evidence="6" id="KW-0735">Signal-anchor</keyword>